<dbReference type="EMBL" id="CM037151">
    <property type="protein sequence ID" value="KAH7842720.1"/>
    <property type="molecule type" value="Genomic_DNA"/>
</dbReference>
<organism evidence="1 2">
    <name type="scientific">Vaccinium darrowii</name>
    <dbReference type="NCBI Taxonomy" id="229202"/>
    <lineage>
        <taxon>Eukaryota</taxon>
        <taxon>Viridiplantae</taxon>
        <taxon>Streptophyta</taxon>
        <taxon>Embryophyta</taxon>
        <taxon>Tracheophyta</taxon>
        <taxon>Spermatophyta</taxon>
        <taxon>Magnoliopsida</taxon>
        <taxon>eudicotyledons</taxon>
        <taxon>Gunneridae</taxon>
        <taxon>Pentapetalae</taxon>
        <taxon>asterids</taxon>
        <taxon>Ericales</taxon>
        <taxon>Ericaceae</taxon>
        <taxon>Vaccinioideae</taxon>
        <taxon>Vaccinieae</taxon>
        <taxon>Vaccinium</taxon>
    </lineage>
</organism>
<dbReference type="Proteomes" id="UP000828048">
    <property type="component" value="Chromosome 1"/>
</dbReference>
<evidence type="ECO:0000313" key="1">
    <source>
        <dbReference type="EMBL" id="KAH7842720.1"/>
    </source>
</evidence>
<comment type="caution">
    <text evidence="1">The sequence shown here is derived from an EMBL/GenBank/DDBJ whole genome shotgun (WGS) entry which is preliminary data.</text>
</comment>
<name>A0ACB7XQ91_9ERIC</name>
<keyword evidence="2" id="KW-1185">Reference proteome</keyword>
<gene>
    <name evidence="1" type="ORF">Vadar_008388</name>
</gene>
<protein>
    <submittedName>
        <fullName evidence="1">Uncharacterized protein</fullName>
    </submittedName>
</protein>
<proteinExistence type="predicted"/>
<reference evidence="1 2" key="1">
    <citation type="journal article" date="2021" name="Hortic Res">
        <title>High-quality reference genome and annotation aids understanding of berry development for evergreen blueberry (Vaccinium darrowii).</title>
        <authorList>
            <person name="Yu J."/>
            <person name="Hulse-Kemp A.M."/>
            <person name="Babiker E."/>
            <person name="Staton M."/>
        </authorList>
    </citation>
    <scope>NUCLEOTIDE SEQUENCE [LARGE SCALE GENOMIC DNA]</scope>
    <source>
        <strain evidence="2">cv. NJ 8807/NJ 8810</strain>
        <tissue evidence="1">Young leaf</tissue>
    </source>
</reference>
<accession>A0ACB7XQ91</accession>
<evidence type="ECO:0000313" key="2">
    <source>
        <dbReference type="Proteomes" id="UP000828048"/>
    </source>
</evidence>
<sequence length="549" mass="62879">MASEEEILTVFDCYWFEHQIFTKKLPFQTPKPNPVLEIDEKPNLRSIPTRHSRSLSDHCLSSADFLSPKSVLQVHTPKLQTILSGKEMRESSEPMSKQEEFEEVEASIKKTKGEIKKRRRKQGRVGSSSKSLSELEFEELKGFMDLGFVFSEEDKVNSNLVSILPGLQRLGRKSESDGYSEGGEKEEEDEVEEVVECDIPRPYLSEAWDHVLNFSQRNNKVEINQLVDWRIPSLVRQDPSVWCAKWSKGKWVVDDSWPLYSGFGCKQWLYGTWACRLAQRTDFAYEKLRRRPNNCTMTEFTSSKTLERMQHKTIAFVGDSLGQQQFQSLMCMVTGGKEMPDILDVGKEYGLVKAKGSIRPPGSAYRFPSTNTTIINYWSPCLPDLEPLDITNPLTDYAMHLDRPPAFLQHFLPKFDVLVLNTGHHWKIYSIVHWVNSQLLKYPGLKAFFRTISPSHFLNGSWSSRGTCDNTVPSRRKEVLQDESSDLLVAKAVKGTKVTLMDITALSQVREEGHLSRYNVKARLGLQDCLHWCLPGVPDTWNEILFALL</sequence>